<name>A0A543ID67_9ACTN</name>
<feature type="domain" description="GTPase-associated protein 1 N-terminal" evidence="1">
    <location>
        <begin position="1"/>
        <end position="135"/>
    </location>
</feature>
<evidence type="ECO:0000313" key="3">
    <source>
        <dbReference type="EMBL" id="TQM68491.1"/>
    </source>
</evidence>
<dbReference type="Pfam" id="PF20014">
    <property type="entry name" value="GAP1-M"/>
    <property type="match status" value="1"/>
</dbReference>
<organism evidence="3 4">
    <name type="scientific">Actinomadura hallensis</name>
    <dbReference type="NCBI Taxonomy" id="337895"/>
    <lineage>
        <taxon>Bacteria</taxon>
        <taxon>Bacillati</taxon>
        <taxon>Actinomycetota</taxon>
        <taxon>Actinomycetes</taxon>
        <taxon>Streptosporangiales</taxon>
        <taxon>Thermomonosporaceae</taxon>
        <taxon>Actinomadura</taxon>
    </lineage>
</organism>
<proteinExistence type="predicted"/>
<feature type="domain" description="GTPase-associated protein 1 middle" evidence="2">
    <location>
        <begin position="176"/>
        <end position="264"/>
    </location>
</feature>
<dbReference type="Proteomes" id="UP000316706">
    <property type="component" value="Unassembled WGS sequence"/>
</dbReference>
<dbReference type="AlphaFoldDB" id="A0A543ID67"/>
<dbReference type="Pfam" id="PF20013">
    <property type="entry name" value="GAP1-N2"/>
    <property type="match status" value="1"/>
</dbReference>
<sequence length="790" mass="82270">MAWQLHYTSARHGPTGRAGFQFVAETPGLPEGVRAGVTPYLSYRPPPDAPLAPDDSELGRFPVSLLYDRVDGRPLLLRCRYLGRDYSGRYGNFFAHAVVAEPEELEGLRPAELWHAPHWTHLPEPGTEVLEALDELTPGSALDPESLAAWLAGSGRDGAERDGAERDGAGRGDPYDLLAHLVDAVDDVLARGHGRVVLVADDVELIARWIAVVSYSLPVAATARLSFVTYTADPDGAAQRLVGTTPAVWAAAQHRASHASAFDLRGGAPPGGTSRFARTVAGCWRGADFAGLDALGELAPPGDPAREGAAALLALCRGDATVTAAEEGAAAELLSRRGSRLPEWVWRDLVPGVPSMGLDLALALHGRARAAGAADVARQCAVRVADRVSDLLAEASGPAEITAAAGIAERAGVRLDPAAVAAAAARCARRGAAADLGAALGGCPEDLRGALLDGVVAGLAEAGERERAAALTPGTCDLLHAHPERLRAVPAVGCAVLASVGRRRPDRRVPVTGELLRLEDDARAAPVDEAAAETAAPAVTESTTESIREAVSRALAEVWAEPPSADECAALLDAHGGAMARHAPLAALPSRTFTRLAFPGGDGLADPAALRLAGRVRDVLPGGRAGRDAALVQAYGKAITAGPARAARALAEIADADGATPQLAGEAFVGAARRLARRPPAFRAELLAALPPPARARLGERWTAELPARARSGRAPLRGGEMEQRNDLVEVVLRLRTRGASEPALEAWARAAAGRWLAGRQLDTRLARSPRLRAALRALLAGDEPSRGGR</sequence>
<accession>A0A543ID67</accession>
<evidence type="ECO:0000259" key="1">
    <source>
        <dbReference type="Pfam" id="PF20013"/>
    </source>
</evidence>
<comment type="caution">
    <text evidence="3">The sequence shown here is derived from an EMBL/GenBank/DDBJ whole genome shotgun (WGS) entry which is preliminary data.</text>
</comment>
<reference evidence="3 4" key="1">
    <citation type="submission" date="2019-06" db="EMBL/GenBank/DDBJ databases">
        <title>Sequencing the genomes of 1000 actinobacteria strains.</title>
        <authorList>
            <person name="Klenk H.-P."/>
        </authorList>
    </citation>
    <scope>NUCLEOTIDE SEQUENCE [LARGE SCALE GENOMIC DNA]</scope>
    <source>
        <strain evidence="3 4">DSM 45043</strain>
    </source>
</reference>
<dbReference type="OrthoDB" id="167038at2"/>
<evidence type="ECO:0000259" key="2">
    <source>
        <dbReference type="Pfam" id="PF20014"/>
    </source>
</evidence>
<keyword evidence="4" id="KW-1185">Reference proteome</keyword>
<dbReference type="InterPro" id="IPR045401">
    <property type="entry name" value="GAP1-M"/>
</dbReference>
<dbReference type="InterPro" id="IPR045402">
    <property type="entry name" value="GAP1-N2"/>
</dbReference>
<evidence type="ECO:0000313" key="4">
    <source>
        <dbReference type="Proteomes" id="UP000316706"/>
    </source>
</evidence>
<protein>
    <submittedName>
        <fullName evidence="3">Uncharacterized protein</fullName>
    </submittedName>
</protein>
<gene>
    <name evidence="3" type="ORF">FHX41_2137</name>
</gene>
<dbReference type="EMBL" id="VFPO01000001">
    <property type="protein sequence ID" value="TQM68491.1"/>
    <property type="molecule type" value="Genomic_DNA"/>
</dbReference>
<dbReference type="RefSeq" id="WP_141967985.1">
    <property type="nucleotide sequence ID" value="NZ_VFPO01000001.1"/>
</dbReference>